<dbReference type="EMBL" id="BOPH01000096">
    <property type="protein sequence ID" value="GIJ72083.1"/>
    <property type="molecule type" value="Genomic_DNA"/>
</dbReference>
<evidence type="ECO:0000313" key="2">
    <source>
        <dbReference type="EMBL" id="GIJ72083.1"/>
    </source>
</evidence>
<comment type="caution">
    <text evidence="2">The sequence shown here is derived from an EMBL/GenBank/DDBJ whole genome shotgun (WGS) entry which is preliminary data.</text>
</comment>
<feature type="transmembrane region" description="Helical" evidence="1">
    <location>
        <begin position="110"/>
        <end position="129"/>
    </location>
</feature>
<organism evidence="2 3">
    <name type="scientific">Virgisporangium ochraceum</name>
    <dbReference type="NCBI Taxonomy" id="65505"/>
    <lineage>
        <taxon>Bacteria</taxon>
        <taxon>Bacillati</taxon>
        <taxon>Actinomycetota</taxon>
        <taxon>Actinomycetes</taxon>
        <taxon>Micromonosporales</taxon>
        <taxon>Micromonosporaceae</taxon>
        <taxon>Virgisporangium</taxon>
    </lineage>
</organism>
<evidence type="ECO:0000313" key="3">
    <source>
        <dbReference type="Proteomes" id="UP000635606"/>
    </source>
</evidence>
<evidence type="ECO:0000256" key="1">
    <source>
        <dbReference type="SAM" id="Phobius"/>
    </source>
</evidence>
<feature type="transmembrane region" description="Helical" evidence="1">
    <location>
        <begin position="149"/>
        <end position="173"/>
    </location>
</feature>
<sequence>MLRELFTIERPPPQTSAVRRLRMLVLLTAAATVLVDLVNLEYAPEGGFGLAVRTIWALLRAVGFLVLMRTIRYGRVISRPFGLILAATTVFAVGRLVVPRSGGLVPPWQVSAGFAVLFLMCAAVIWLLFRSKAIAAHLTRVSRFRQVPVWVLTARVAGLSLSALLLVPCLVAIGTLFDEPRAPYPVAVPVVVGWFFASLGLGFVVPWVMIFVILGQRWARWILGLVAVAVLALGPVVCWWLLGIDGLLRDGVPIVIASLVTLYGLWASRHQPRGEPVVR</sequence>
<keyword evidence="3" id="KW-1185">Reference proteome</keyword>
<dbReference type="AlphaFoldDB" id="A0A8J4A104"/>
<feature type="transmembrane region" description="Helical" evidence="1">
    <location>
        <begin position="248"/>
        <end position="266"/>
    </location>
</feature>
<proteinExistence type="predicted"/>
<keyword evidence="1" id="KW-0472">Membrane</keyword>
<feature type="transmembrane region" description="Helical" evidence="1">
    <location>
        <begin position="46"/>
        <end position="68"/>
    </location>
</feature>
<name>A0A8J4A104_9ACTN</name>
<keyword evidence="1" id="KW-0812">Transmembrane</keyword>
<keyword evidence="1" id="KW-1133">Transmembrane helix</keyword>
<reference evidence="2" key="1">
    <citation type="submission" date="2021-01" db="EMBL/GenBank/DDBJ databases">
        <title>Whole genome shotgun sequence of Virgisporangium ochraceum NBRC 16418.</title>
        <authorList>
            <person name="Komaki H."/>
            <person name="Tamura T."/>
        </authorList>
    </citation>
    <scope>NUCLEOTIDE SEQUENCE</scope>
    <source>
        <strain evidence="2">NBRC 16418</strain>
    </source>
</reference>
<feature type="transmembrane region" description="Helical" evidence="1">
    <location>
        <begin position="221"/>
        <end position="242"/>
    </location>
</feature>
<feature type="transmembrane region" description="Helical" evidence="1">
    <location>
        <begin position="193"/>
        <end position="214"/>
    </location>
</feature>
<feature type="transmembrane region" description="Helical" evidence="1">
    <location>
        <begin position="80"/>
        <end position="98"/>
    </location>
</feature>
<accession>A0A8J4A104</accession>
<dbReference type="Proteomes" id="UP000635606">
    <property type="component" value="Unassembled WGS sequence"/>
</dbReference>
<gene>
    <name evidence="2" type="ORF">Voc01_070000</name>
</gene>
<protein>
    <submittedName>
        <fullName evidence="2">Uncharacterized protein</fullName>
    </submittedName>
</protein>
<feature type="transmembrane region" description="Helical" evidence="1">
    <location>
        <begin position="21"/>
        <end position="40"/>
    </location>
</feature>